<dbReference type="InterPro" id="IPR018060">
    <property type="entry name" value="HTH_AraC"/>
</dbReference>
<feature type="domain" description="HTH araC/xylS-type" evidence="4">
    <location>
        <begin position="155"/>
        <end position="255"/>
    </location>
</feature>
<dbReference type="PROSITE" id="PS00041">
    <property type="entry name" value="HTH_ARAC_FAMILY_1"/>
    <property type="match status" value="1"/>
</dbReference>
<dbReference type="PROSITE" id="PS01124">
    <property type="entry name" value="HTH_ARAC_FAMILY_2"/>
    <property type="match status" value="1"/>
</dbReference>
<dbReference type="InterPro" id="IPR003313">
    <property type="entry name" value="AraC-bd"/>
</dbReference>
<dbReference type="RefSeq" id="WP_170883613.1">
    <property type="nucleotide sequence ID" value="NZ_JABEYA020000013.1"/>
</dbReference>
<dbReference type="Pfam" id="PF12833">
    <property type="entry name" value="HTH_18"/>
    <property type="match status" value="1"/>
</dbReference>
<proteinExistence type="predicted"/>
<dbReference type="InterPro" id="IPR011051">
    <property type="entry name" value="RmlC_Cupin_sf"/>
</dbReference>
<dbReference type="InterPro" id="IPR018062">
    <property type="entry name" value="HTH_AraC-typ_CS"/>
</dbReference>
<comment type="caution">
    <text evidence="5">The sequence shown here is derived from an EMBL/GenBank/DDBJ whole genome shotgun (WGS) entry which is preliminary data.</text>
</comment>
<gene>
    <name evidence="5" type="ORF">QWZ16_10080</name>
</gene>
<dbReference type="CDD" id="cd06124">
    <property type="entry name" value="cupin_NimR-like_N"/>
    <property type="match status" value="1"/>
</dbReference>
<dbReference type="EMBL" id="JAUFQC010000001">
    <property type="protein sequence ID" value="MDN3610046.1"/>
    <property type="molecule type" value="Genomic_DNA"/>
</dbReference>
<evidence type="ECO:0000256" key="3">
    <source>
        <dbReference type="ARBA" id="ARBA00023163"/>
    </source>
</evidence>
<sequence length="273" mass="31076">MTSINQETQFDPDGVNASIIGIAADVGMHDSGMHQHRKGQLLFAPQGCMSFALNNAICILPPTKAVWIPPSTQHRAKMTNTVAYRSLYFDCSDFKYPNDIIIIEVNALLKALIDKIALWSWDKPEHEMKNTIALFWEEFYAAKRHSFQIPLPANRRFKQFREQLMNDTFLVPSLTSFADSIGASTKTVTRLFKTETGMSYQDWKQQWRLLKGIELLSRDLQVNDVSHWLGFSSDSAFIAFFKKQTGQTPLSFMKNHSVQHQSCHSIGHNGCNV</sequence>
<keyword evidence="3" id="KW-0804">Transcription</keyword>
<evidence type="ECO:0000313" key="6">
    <source>
        <dbReference type="Proteomes" id="UP001238540"/>
    </source>
</evidence>
<protein>
    <submittedName>
        <fullName evidence="5">Helix-turn-helix transcriptional regulator</fullName>
    </submittedName>
</protein>
<accession>A0ABT8BSC9</accession>
<dbReference type="InterPro" id="IPR009057">
    <property type="entry name" value="Homeodomain-like_sf"/>
</dbReference>
<keyword evidence="1" id="KW-0805">Transcription regulation</keyword>
<dbReference type="PANTHER" id="PTHR11019:SF159">
    <property type="entry name" value="TRANSCRIPTIONAL REGULATOR-RELATED"/>
    <property type="match status" value="1"/>
</dbReference>
<evidence type="ECO:0000259" key="4">
    <source>
        <dbReference type="PROSITE" id="PS01124"/>
    </source>
</evidence>
<dbReference type="SMART" id="SM00342">
    <property type="entry name" value="HTH_ARAC"/>
    <property type="match status" value="1"/>
</dbReference>
<keyword evidence="2" id="KW-0238">DNA-binding</keyword>
<evidence type="ECO:0000313" key="5">
    <source>
        <dbReference type="EMBL" id="MDN3610046.1"/>
    </source>
</evidence>
<evidence type="ECO:0000256" key="1">
    <source>
        <dbReference type="ARBA" id="ARBA00023015"/>
    </source>
</evidence>
<keyword evidence="6" id="KW-1185">Reference proteome</keyword>
<dbReference type="SUPFAM" id="SSF46689">
    <property type="entry name" value="Homeodomain-like"/>
    <property type="match status" value="1"/>
</dbReference>
<evidence type="ECO:0000256" key="2">
    <source>
        <dbReference type="ARBA" id="ARBA00023125"/>
    </source>
</evidence>
<dbReference type="Pfam" id="PF02311">
    <property type="entry name" value="AraC_binding"/>
    <property type="match status" value="1"/>
</dbReference>
<reference evidence="6" key="1">
    <citation type="journal article" date="2019" name="Int. J. Syst. Evol. Microbiol.">
        <title>The Global Catalogue of Microorganisms (GCM) 10K type strain sequencing project: providing services to taxonomists for standard genome sequencing and annotation.</title>
        <authorList>
            <consortium name="The Broad Institute Genomics Platform"/>
            <consortium name="The Broad Institute Genome Sequencing Center for Infectious Disease"/>
            <person name="Wu L."/>
            <person name="Ma J."/>
        </authorList>
    </citation>
    <scope>NUCLEOTIDE SEQUENCE [LARGE SCALE GENOMIC DNA]</scope>
    <source>
        <strain evidence="6">CECT 7398</strain>
    </source>
</reference>
<organism evidence="5 6">
    <name type="scientific">Vibrio ostreicida</name>
    <dbReference type="NCBI Taxonomy" id="526588"/>
    <lineage>
        <taxon>Bacteria</taxon>
        <taxon>Pseudomonadati</taxon>
        <taxon>Pseudomonadota</taxon>
        <taxon>Gammaproteobacteria</taxon>
        <taxon>Vibrionales</taxon>
        <taxon>Vibrionaceae</taxon>
        <taxon>Vibrio</taxon>
    </lineage>
</organism>
<dbReference type="Gene3D" id="1.10.10.60">
    <property type="entry name" value="Homeodomain-like"/>
    <property type="match status" value="1"/>
</dbReference>
<dbReference type="Proteomes" id="UP001238540">
    <property type="component" value="Unassembled WGS sequence"/>
</dbReference>
<dbReference type="SUPFAM" id="SSF51182">
    <property type="entry name" value="RmlC-like cupins"/>
    <property type="match status" value="1"/>
</dbReference>
<name>A0ABT8BSC9_9VIBR</name>
<dbReference type="PANTHER" id="PTHR11019">
    <property type="entry name" value="HTH-TYPE TRANSCRIPTIONAL REGULATOR NIMR"/>
    <property type="match status" value="1"/>
</dbReference>